<reference evidence="1 2" key="1">
    <citation type="journal article" date="2022" name="Front. Cell. Infect. Microbiol.">
        <title>The Genomes of Two Strains of Taenia crassiceps the Animal Model for the Study of Human Cysticercosis.</title>
        <authorList>
            <person name="Bobes R.J."/>
            <person name="Estrada K."/>
            <person name="Rios-Valencia D.G."/>
            <person name="Calderon-Gallegos A."/>
            <person name="de la Torre P."/>
            <person name="Carrero J.C."/>
            <person name="Sanchez-Flores A."/>
            <person name="Laclette J.P."/>
        </authorList>
    </citation>
    <scope>NUCLEOTIDE SEQUENCE [LARGE SCALE GENOMIC DNA]</scope>
    <source>
        <strain evidence="1">WFUcys</strain>
    </source>
</reference>
<name>A0ABR4QFF0_9CEST</name>
<keyword evidence="2" id="KW-1185">Reference proteome</keyword>
<comment type="caution">
    <text evidence="1">The sequence shown here is derived from an EMBL/GenBank/DDBJ whole genome shotgun (WGS) entry which is preliminary data.</text>
</comment>
<dbReference type="EMBL" id="JAKROA010000004">
    <property type="protein sequence ID" value="KAL5108160.1"/>
    <property type="molecule type" value="Genomic_DNA"/>
</dbReference>
<sequence length="180" mass="19809">MASPKCYGLQDHALLAPPIAEALDELHLSTVSLLANASSNPSGQCSYGSIERILDSPRLSSATSPRPFLQQSNYDMRFFNQRPTYGSCSLLSDITGFEEKIIKRINSCSLSLNTLKRLRDKSASPKFPAHPLESRPLKFNAEAPDNLDTLVHPKPCYVLHVNMMDKSNAAVKRQGETSSS</sequence>
<proteinExistence type="predicted"/>
<gene>
    <name evidence="1" type="ORF">TcWFU_009170</name>
</gene>
<evidence type="ECO:0000313" key="2">
    <source>
        <dbReference type="Proteomes" id="UP001651158"/>
    </source>
</evidence>
<evidence type="ECO:0000313" key="1">
    <source>
        <dbReference type="EMBL" id="KAL5108160.1"/>
    </source>
</evidence>
<protein>
    <submittedName>
        <fullName evidence="1">Uncharacterized protein</fullName>
    </submittedName>
</protein>
<dbReference type="Proteomes" id="UP001651158">
    <property type="component" value="Unassembled WGS sequence"/>
</dbReference>
<accession>A0ABR4QFF0</accession>
<organism evidence="1 2">
    <name type="scientific">Taenia crassiceps</name>
    <dbReference type="NCBI Taxonomy" id="6207"/>
    <lineage>
        <taxon>Eukaryota</taxon>
        <taxon>Metazoa</taxon>
        <taxon>Spiralia</taxon>
        <taxon>Lophotrochozoa</taxon>
        <taxon>Platyhelminthes</taxon>
        <taxon>Cestoda</taxon>
        <taxon>Eucestoda</taxon>
        <taxon>Cyclophyllidea</taxon>
        <taxon>Taeniidae</taxon>
        <taxon>Taenia</taxon>
    </lineage>
</organism>